<gene>
    <name evidence="2" type="ORF">DDE18_22255</name>
</gene>
<dbReference type="SMART" id="SM00849">
    <property type="entry name" value="Lactamase_B"/>
    <property type="match status" value="1"/>
</dbReference>
<dbReference type="InterPro" id="IPR050662">
    <property type="entry name" value="Sec-metab_biosynth-thioest"/>
</dbReference>
<evidence type="ECO:0000259" key="1">
    <source>
        <dbReference type="SMART" id="SM00849"/>
    </source>
</evidence>
<dbReference type="Pfam" id="PF00753">
    <property type="entry name" value="Lactamase_B"/>
    <property type="match status" value="1"/>
</dbReference>
<dbReference type="InterPro" id="IPR001279">
    <property type="entry name" value="Metallo-B-lactamas"/>
</dbReference>
<accession>A0A2T8F4K2</accession>
<proteinExistence type="predicted"/>
<feature type="domain" description="Metallo-beta-lactamase" evidence="1">
    <location>
        <begin position="29"/>
        <end position="242"/>
    </location>
</feature>
<dbReference type="Gene3D" id="3.60.15.10">
    <property type="entry name" value="Ribonuclease Z/Hydroxyacylglutathione hydrolase-like"/>
    <property type="match status" value="1"/>
</dbReference>
<keyword evidence="3" id="KW-1185">Reference proteome</keyword>
<evidence type="ECO:0000313" key="2">
    <source>
        <dbReference type="EMBL" id="PVG80630.1"/>
    </source>
</evidence>
<dbReference type="PANTHER" id="PTHR23131">
    <property type="entry name" value="ENDORIBONUCLEASE LACTB2"/>
    <property type="match status" value="1"/>
</dbReference>
<dbReference type="Proteomes" id="UP000246018">
    <property type="component" value="Unassembled WGS sequence"/>
</dbReference>
<sequence>MHWTEPGAWPVADGIHRVPLPLPMDGLRAVNVYVIETERGLTLIDGGWAIEESRALLKRSLGELGFKLSDIRDFLVTHAHRDHYTQAAVIAHEVGARVSLGLGDKHTLDVLQRTDDEAGRLVELLRSAGAHEIVAQWRAVTGEESSTDRAMWGYPDTWLEGDHVIEVGSRVLNAVHTPGHTQGHFVFADRSDGLLFAGDHVLPTITPSIGFELVPVEQPLGDFMSSLVKVRALPDLRLLPAHGPVFMSSHERVDQLLEHHEARLRLCADALAGGPATSYAVAGQLPWTRHERPMATFDAFNQGLASMETKAHLELLVARGRATRELTEDGVVFSLTID</sequence>
<dbReference type="PANTHER" id="PTHR23131:SF4">
    <property type="entry name" value="METALLO-BETA-LACTAMASE SUPERFAMILY POTEIN"/>
    <property type="match status" value="1"/>
</dbReference>
<name>A0A2T8F4K2_9ACTN</name>
<dbReference type="InterPro" id="IPR036388">
    <property type="entry name" value="WH-like_DNA-bd_sf"/>
</dbReference>
<dbReference type="AlphaFoldDB" id="A0A2T8F4K2"/>
<dbReference type="InterPro" id="IPR036866">
    <property type="entry name" value="RibonucZ/Hydroxyglut_hydro"/>
</dbReference>
<evidence type="ECO:0000313" key="3">
    <source>
        <dbReference type="Proteomes" id="UP000246018"/>
    </source>
</evidence>
<comment type="caution">
    <text evidence="2">The sequence shown here is derived from an EMBL/GenBank/DDBJ whole genome shotgun (WGS) entry which is preliminary data.</text>
</comment>
<reference evidence="2 3" key="1">
    <citation type="submission" date="2018-04" db="EMBL/GenBank/DDBJ databases">
        <title>Genome of Nocardioides gansuensis WSJ-1.</title>
        <authorList>
            <person name="Wu S."/>
            <person name="Wang G."/>
        </authorList>
    </citation>
    <scope>NUCLEOTIDE SEQUENCE [LARGE SCALE GENOMIC DNA]</scope>
    <source>
        <strain evidence="2 3">WSJ-1</strain>
    </source>
</reference>
<dbReference type="Gene3D" id="1.10.10.10">
    <property type="entry name" value="Winged helix-like DNA-binding domain superfamily/Winged helix DNA-binding domain"/>
    <property type="match status" value="1"/>
</dbReference>
<organism evidence="2 3">
    <name type="scientific">Nocardioides gansuensis</name>
    <dbReference type="NCBI Taxonomy" id="2138300"/>
    <lineage>
        <taxon>Bacteria</taxon>
        <taxon>Bacillati</taxon>
        <taxon>Actinomycetota</taxon>
        <taxon>Actinomycetes</taxon>
        <taxon>Propionibacteriales</taxon>
        <taxon>Nocardioidaceae</taxon>
        <taxon>Nocardioides</taxon>
    </lineage>
</organism>
<dbReference type="GO" id="GO:0016787">
    <property type="term" value="F:hydrolase activity"/>
    <property type="evidence" value="ECO:0007669"/>
    <property type="project" value="UniProtKB-KW"/>
</dbReference>
<dbReference type="OrthoDB" id="2971563at2"/>
<dbReference type="SUPFAM" id="SSF56281">
    <property type="entry name" value="Metallo-hydrolase/oxidoreductase"/>
    <property type="match status" value="1"/>
</dbReference>
<dbReference type="EMBL" id="QDGZ01000018">
    <property type="protein sequence ID" value="PVG80630.1"/>
    <property type="molecule type" value="Genomic_DNA"/>
</dbReference>
<keyword evidence="2" id="KW-0378">Hydrolase</keyword>
<protein>
    <submittedName>
        <fullName evidence="2">MBL fold metallo-hydrolase</fullName>
    </submittedName>
</protein>